<feature type="chain" id="PRO_5041213582" evidence="1">
    <location>
        <begin position="20"/>
        <end position="247"/>
    </location>
</feature>
<name>A0AA49JD66_9BACT</name>
<keyword evidence="1" id="KW-0732">Signal</keyword>
<reference evidence="2" key="1">
    <citation type="journal article" date="2023" name="Comput. Struct. Biotechnol. J.">
        <title>Discovery of a novel marine Bacteroidetes with a rich repertoire of carbohydrate-active enzymes.</title>
        <authorList>
            <person name="Chen B."/>
            <person name="Liu G."/>
            <person name="Chen Q."/>
            <person name="Wang H."/>
            <person name="Liu L."/>
            <person name="Tang K."/>
        </authorList>
    </citation>
    <scope>NUCLEOTIDE SEQUENCE</scope>
    <source>
        <strain evidence="2">TK19036</strain>
    </source>
</reference>
<protein>
    <submittedName>
        <fullName evidence="2">Transporter</fullName>
    </submittedName>
</protein>
<sequence length="247" mass="27040">MKPIFFLCVFCLSAFQLWAQNEKEPLITDRPGEGTDAAFVVSPSTVQVEMGFLYQKDDAASQKLVLYPTALVRVGIIDRVELRASANIFEDGENSPTYISPLILGTKVHLTENQGWIPQASLLVNFTLADIGSEEVQTEYAQPQIKLLMNHTITEWLGLTTNLGIAWEGASYPVQSYAASFDITVNEYIGAFGEFYGFWSSMDASHLFNAGGTILLLPDFQIDLAGGVGISENAPDYYAGAGVSVRF</sequence>
<proteinExistence type="predicted"/>
<organism evidence="2">
    <name type="scientific">Roseihalotalea indica</name>
    <dbReference type="NCBI Taxonomy" id="2867963"/>
    <lineage>
        <taxon>Bacteria</taxon>
        <taxon>Pseudomonadati</taxon>
        <taxon>Bacteroidota</taxon>
        <taxon>Cytophagia</taxon>
        <taxon>Cytophagales</taxon>
        <taxon>Catalimonadaceae</taxon>
        <taxon>Roseihalotalea</taxon>
    </lineage>
</organism>
<evidence type="ECO:0000256" key="1">
    <source>
        <dbReference type="SAM" id="SignalP"/>
    </source>
</evidence>
<gene>
    <name evidence="2" type="ORF">K4G66_29125</name>
</gene>
<reference evidence="2" key="2">
    <citation type="journal article" date="2024" name="Antonie Van Leeuwenhoek">
        <title>Roseihalotalea indica gen. nov., sp. nov., a halophilic Bacteroidetes from mesopelagic Southwest Indian Ocean with higher carbohydrate metabolic potential.</title>
        <authorList>
            <person name="Chen B."/>
            <person name="Zhang M."/>
            <person name="Lin D."/>
            <person name="Ye J."/>
            <person name="Tang K."/>
        </authorList>
    </citation>
    <scope>NUCLEOTIDE SEQUENCE</scope>
    <source>
        <strain evidence="2">TK19036</strain>
    </source>
</reference>
<dbReference type="EMBL" id="CP120682">
    <property type="protein sequence ID" value="WKN36428.1"/>
    <property type="molecule type" value="Genomic_DNA"/>
</dbReference>
<dbReference type="Pfam" id="PF13557">
    <property type="entry name" value="Phenol_MetA_deg"/>
    <property type="match status" value="1"/>
</dbReference>
<dbReference type="AlphaFoldDB" id="A0AA49JD66"/>
<feature type="signal peptide" evidence="1">
    <location>
        <begin position="1"/>
        <end position="19"/>
    </location>
</feature>
<accession>A0AA49JD66</accession>
<dbReference type="InterPro" id="IPR025737">
    <property type="entry name" value="FApF"/>
</dbReference>
<evidence type="ECO:0000313" key="2">
    <source>
        <dbReference type="EMBL" id="WKN36428.1"/>
    </source>
</evidence>